<dbReference type="EMBL" id="CP048685">
    <property type="protein sequence ID" value="QPJ62017.1"/>
    <property type="molecule type" value="Genomic_DNA"/>
</dbReference>
<feature type="region of interest" description="Disordered" evidence="4">
    <location>
        <begin position="1"/>
        <end position="32"/>
    </location>
</feature>
<dbReference type="KEGG" id="nli:G3M70_09080"/>
<feature type="repeat" description="TPR" evidence="3">
    <location>
        <begin position="243"/>
        <end position="276"/>
    </location>
</feature>
<feature type="repeat" description="TPR" evidence="3">
    <location>
        <begin position="65"/>
        <end position="98"/>
    </location>
</feature>
<evidence type="ECO:0000313" key="5">
    <source>
        <dbReference type="EMBL" id="QPJ62017.1"/>
    </source>
</evidence>
<evidence type="ECO:0000256" key="1">
    <source>
        <dbReference type="ARBA" id="ARBA00022737"/>
    </source>
</evidence>
<organism evidence="5 6">
    <name type="scientific">Candidatus Nitronauta litoralis</name>
    <dbReference type="NCBI Taxonomy" id="2705533"/>
    <lineage>
        <taxon>Bacteria</taxon>
        <taxon>Pseudomonadati</taxon>
        <taxon>Nitrospinota/Tectimicrobiota group</taxon>
        <taxon>Nitrospinota</taxon>
        <taxon>Nitrospinia</taxon>
        <taxon>Nitrospinales</taxon>
        <taxon>Nitrospinaceae</taxon>
        <taxon>Candidatus Nitronauta</taxon>
    </lineage>
</organism>
<keyword evidence="2 3" id="KW-0802">TPR repeat</keyword>
<dbReference type="Pfam" id="PF13432">
    <property type="entry name" value="TPR_16"/>
    <property type="match status" value="2"/>
</dbReference>
<dbReference type="AlphaFoldDB" id="A0A7T0BWY1"/>
<feature type="repeat" description="TPR" evidence="3">
    <location>
        <begin position="209"/>
        <end position="242"/>
    </location>
</feature>
<evidence type="ECO:0000256" key="4">
    <source>
        <dbReference type="SAM" id="MobiDB-lite"/>
    </source>
</evidence>
<dbReference type="Gene3D" id="1.25.40.10">
    <property type="entry name" value="Tetratricopeptide repeat domain"/>
    <property type="match status" value="2"/>
</dbReference>
<proteinExistence type="predicted"/>
<dbReference type="InterPro" id="IPR019734">
    <property type="entry name" value="TPR_rpt"/>
</dbReference>
<accession>A0A7T0BWY1</accession>
<feature type="compositionally biased region" description="Basic and acidic residues" evidence="4">
    <location>
        <begin position="14"/>
        <end position="28"/>
    </location>
</feature>
<evidence type="ECO:0000313" key="6">
    <source>
        <dbReference type="Proteomes" id="UP000594688"/>
    </source>
</evidence>
<feature type="repeat" description="TPR" evidence="3">
    <location>
        <begin position="99"/>
        <end position="132"/>
    </location>
</feature>
<protein>
    <submittedName>
        <fullName evidence="5">Tetratricopeptide repeat protein</fullName>
    </submittedName>
</protein>
<name>A0A7T0BWY1_9BACT</name>
<dbReference type="InterPro" id="IPR011990">
    <property type="entry name" value="TPR-like_helical_dom_sf"/>
</dbReference>
<keyword evidence="1" id="KW-0677">Repeat</keyword>
<dbReference type="PROSITE" id="PS50005">
    <property type="entry name" value="TPR"/>
    <property type="match status" value="6"/>
</dbReference>
<dbReference type="Proteomes" id="UP000594688">
    <property type="component" value="Chromosome"/>
</dbReference>
<dbReference type="SUPFAM" id="SSF48452">
    <property type="entry name" value="TPR-like"/>
    <property type="match status" value="1"/>
</dbReference>
<reference evidence="5 6" key="1">
    <citation type="submission" date="2020-02" db="EMBL/GenBank/DDBJ databases">
        <title>Genomic and physiological characterization of two novel Nitrospinaceae genera.</title>
        <authorList>
            <person name="Mueller A.J."/>
            <person name="Jung M.-Y."/>
            <person name="Strachan C.R."/>
            <person name="Herbold C.W."/>
            <person name="Kirkegaard R.H."/>
            <person name="Daims H."/>
        </authorList>
    </citation>
    <scope>NUCLEOTIDE SEQUENCE [LARGE SCALE GENOMIC DNA]</scope>
    <source>
        <strain evidence="5">EB</strain>
    </source>
</reference>
<dbReference type="PANTHER" id="PTHR45586:SF1">
    <property type="entry name" value="LIPOPOLYSACCHARIDE ASSEMBLY PROTEIN B"/>
    <property type="match status" value="1"/>
</dbReference>
<evidence type="ECO:0000256" key="3">
    <source>
        <dbReference type="PROSITE-ProRule" id="PRU00339"/>
    </source>
</evidence>
<dbReference type="PROSITE" id="PS50293">
    <property type="entry name" value="TPR_REGION"/>
    <property type="match status" value="3"/>
</dbReference>
<sequence>MSLWKKLTGWASSTEKEAPEKSARKDNGKNTGAVAKQALTAEEAEKLRRQVDAMQDALKVNPEGMTTHYKMAETLMKLERYSEALKSLKAVLAVEPDHSSALFHIAECYMHIGRDEQAIEVLEEARQKNPESQALVRQMAQAQTNLCITAGKLKRFEESVLHFKEAVKLVPDFGPAHLAMGITLYQQGQYNKAIKLFETTMEMDPNLKVDAYHHLARSYAKKGETKKALKFFDQAIQVDPKAAVVHKDLGEFHFKQGKFEDAVTSLEKALSMSPKLTTDAWFKLGVARVRLNRIRAAEEPLRKALEISPDNHQVQDALTEVLYRIHQLHRKDGDPLDSLNQLREAVRLNPTHAKAQFALGLLYDLKKDGKRAIQHLLFAKNFFLEQKNREGLTQTVKVLPGMYEKYQLTSEDFEKLIMPSRH</sequence>
<dbReference type="SMART" id="SM00028">
    <property type="entry name" value="TPR"/>
    <property type="match status" value="9"/>
</dbReference>
<gene>
    <name evidence="5" type="ORF">G3M70_09080</name>
</gene>
<dbReference type="Pfam" id="PF14559">
    <property type="entry name" value="TPR_19"/>
    <property type="match status" value="2"/>
</dbReference>
<feature type="repeat" description="TPR" evidence="3">
    <location>
        <begin position="174"/>
        <end position="207"/>
    </location>
</feature>
<dbReference type="InterPro" id="IPR051012">
    <property type="entry name" value="CellSynth/LPSAsmb/PSIAsmb"/>
</dbReference>
<evidence type="ECO:0000256" key="2">
    <source>
        <dbReference type="ARBA" id="ARBA00022803"/>
    </source>
</evidence>
<dbReference type="PANTHER" id="PTHR45586">
    <property type="entry name" value="TPR REPEAT-CONTAINING PROTEIN PA4667"/>
    <property type="match status" value="1"/>
</dbReference>
<feature type="repeat" description="TPR" evidence="3">
    <location>
        <begin position="278"/>
        <end position="311"/>
    </location>
</feature>